<name>A0AC61RGF2_9BACT</name>
<sequence length="1118" mass="128521">MNNDNVVKIGTALKWRNTFDLTKKYYQENVVTACGCVFRCKVLQAQGKSPIKMTDDQGHIVYTNTDVWDVLVDMAYYYNYAVDTKKLTQQMLDYAKKLDEAFQKQQKEIEAIQKDNKDQWDHINAIEKVNDEQQRELNAIFDTISCFSEGIWIDTLLWSNETIWDNNKYAITDDLQNQINELTETHRQDIEDLTEKHNSEISKLAAHVVQREKYQDGINDYLQDQVYDLNNTLSCFSTGVWENDLHWSQLTLWDNNKYAITDALAEELKSMADTHKKDVEAINNRISDNKKAFEKAMLENAKEHGLVKTHLEKHDEEIKSLQDLIAIHDEQIIDLIDTLCCFSSGQWDNGLKWSNKALWEDSNLMIDTFEDVYSKIEEHQKAIENLTKEIQKVKSDAAETLKSINQTFDGFRKEHEAFRKDHEAFGKEHETFREEHQKFTDRLNGHDTQNEEQQRELDTLLYRISVVTNGVWDNNLLWVNDSEWVNSNLSGSCHCPEDTEERLDDLQNNLEAVEQRVSDTETRLNDVESGIDTNSANIAINQSAIADNASEIEKIKEAAVAEHRAVAYQLRAIGREQAAQDENIAKLGEHFSCYADGIWGDLFIWDNELLWANQSGVVTEAISDLRNDLRDTRQKLNEANEDIMTNLSLIRTNHQLIEGNSVDIQNNKAEIEKTQSDLQTTADEIRKEALTEHRQVAYQLRAIGRDQEVQNDNIAKIGEHFSCFADGVWGNLFVWDNDHLWANAAGVITTAIEDIHIELDSHKETLDLILEEKDEHFTCFSDDVWCNASVWDNGRLWPSDFSNFAEAIQKNAEDIEAITKSVGDFKTQTDEKVEAIENTLSQASDKISEVSTLSQNNQKLIEENTQKINSNTEDIQKLGNVVGTLQSDAITEHRQVAYELRAIAREQATQDENISKLGEHFGCFVDGEWCDLFLWNNGQLWHNETGLVEEAIADTNERIDAIESEIEALNQTAEEHQSEYQEMLDDIRSYNGCFEKGEWASPFFWNDTDVWYNSPNVVSEAETEIIKHDTRLTALESQFKLFLQQFAAQQTIIEQQQDILETFTDCFTVLNLGKWHNLLFWDNSSKWSDVMITEAVESGGIASVAVRDYDPATQTVSI</sequence>
<proteinExistence type="predicted"/>
<dbReference type="EMBL" id="SRYB01000009">
    <property type="protein sequence ID" value="TGY79010.1"/>
    <property type="molecule type" value="Genomic_DNA"/>
</dbReference>
<keyword evidence="2" id="KW-1185">Reference proteome</keyword>
<evidence type="ECO:0000313" key="2">
    <source>
        <dbReference type="Proteomes" id="UP000306319"/>
    </source>
</evidence>
<protein>
    <submittedName>
        <fullName evidence="1">Uncharacterized protein</fullName>
    </submittedName>
</protein>
<reference evidence="1" key="1">
    <citation type="submission" date="2019-04" db="EMBL/GenBank/DDBJ databases">
        <title>Microbes associate with the intestines of laboratory mice.</title>
        <authorList>
            <person name="Navarre W."/>
            <person name="Wong E."/>
            <person name="Huang K."/>
            <person name="Tropini C."/>
            <person name="Ng K."/>
            <person name="Yu B."/>
        </authorList>
    </citation>
    <scope>NUCLEOTIDE SEQUENCE</scope>
    <source>
        <strain evidence="1">NM04_E33</strain>
    </source>
</reference>
<accession>A0AC61RGF2</accession>
<evidence type="ECO:0000313" key="1">
    <source>
        <dbReference type="EMBL" id="TGY79010.1"/>
    </source>
</evidence>
<organism evidence="1 2">
    <name type="scientific">Lepagella muris</name>
    <dbReference type="NCBI Taxonomy" id="3032870"/>
    <lineage>
        <taxon>Bacteria</taxon>
        <taxon>Pseudomonadati</taxon>
        <taxon>Bacteroidota</taxon>
        <taxon>Bacteroidia</taxon>
        <taxon>Bacteroidales</taxon>
        <taxon>Muribaculaceae</taxon>
        <taxon>Lepagella</taxon>
    </lineage>
</organism>
<comment type="caution">
    <text evidence="1">The sequence shown here is derived from an EMBL/GenBank/DDBJ whole genome shotgun (WGS) entry which is preliminary data.</text>
</comment>
<dbReference type="Proteomes" id="UP000306319">
    <property type="component" value="Unassembled WGS sequence"/>
</dbReference>
<gene>
    <name evidence="1" type="ORF">E5331_08065</name>
</gene>